<name>A0A068EPF7_9ALPH</name>
<dbReference type="GeneID" id="19738291"/>
<organism evidence="2 4">
    <name type="scientific">Falconid herpesvirus 1</name>
    <dbReference type="NCBI Taxonomy" id="1510155"/>
    <lineage>
        <taxon>Viruses</taxon>
        <taxon>Duplodnaviria</taxon>
        <taxon>Heunggongvirae</taxon>
        <taxon>Peploviricota</taxon>
        <taxon>Herviviricetes</taxon>
        <taxon>Herpesvirales</taxon>
        <taxon>Orthoherpesviridae</taxon>
        <taxon>Alphaherpesvirinae</taxon>
        <taxon>Mardivirus</taxon>
        <taxon>Mardivirus columbidalpha1</taxon>
    </lineage>
</organism>
<dbReference type="RefSeq" id="YP_009046567.1">
    <property type="nucleotide sequence ID" value="NC_024450.1"/>
</dbReference>
<protein>
    <submittedName>
        <fullName evidence="2">Uncharacterized protein</fullName>
    </submittedName>
</protein>
<feature type="region of interest" description="Disordered" evidence="1">
    <location>
        <begin position="1"/>
        <end position="126"/>
    </location>
</feature>
<dbReference type="KEGG" id="vg:19738291"/>
<dbReference type="EMBL" id="KJ668231">
    <property type="protein sequence ID" value="AID52773.1"/>
    <property type="molecule type" value="Genomic_DNA"/>
</dbReference>
<feature type="compositionally biased region" description="Basic and acidic residues" evidence="1">
    <location>
        <begin position="191"/>
        <end position="209"/>
    </location>
</feature>
<evidence type="ECO:0000313" key="3">
    <source>
        <dbReference type="EMBL" id="AID52773.1"/>
    </source>
</evidence>
<feature type="compositionally biased region" description="Basic and acidic residues" evidence="1">
    <location>
        <begin position="284"/>
        <end position="293"/>
    </location>
</feature>
<feature type="compositionally biased region" description="Basic and acidic residues" evidence="1">
    <location>
        <begin position="103"/>
        <end position="118"/>
    </location>
</feature>
<feature type="compositionally biased region" description="Polar residues" evidence="1">
    <location>
        <begin position="63"/>
        <end position="72"/>
    </location>
</feature>
<evidence type="ECO:0000313" key="2">
    <source>
        <dbReference type="EMBL" id="AID52693.1"/>
    </source>
</evidence>
<dbReference type="EMBL" id="KJ668231">
    <property type="protein sequence ID" value="AID52693.1"/>
    <property type="molecule type" value="Genomic_DNA"/>
</dbReference>
<feature type="compositionally biased region" description="Gly residues" evidence="1">
    <location>
        <begin position="12"/>
        <end position="26"/>
    </location>
</feature>
<proteinExistence type="predicted"/>
<feature type="region of interest" description="Disordered" evidence="1">
    <location>
        <begin position="151"/>
        <end position="293"/>
    </location>
</feature>
<feature type="compositionally biased region" description="Basic and acidic residues" evidence="1">
    <location>
        <begin position="82"/>
        <end position="92"/>
    </location>
</feature>
<gene>
    <name evidence="2" type="ORF">FaHV1S18_003</name>
    <name evidence="3" type="ORF">FaHV1S18_083</name>
</gene>
<evidence type="ECO:0000313" key="4">
    <source>
        <dbReference type="Proteomes" id="UP000146149"/>
    </source>
</evidence>
<accession>A0A068EPF7</accession>
<evidence type="ECO:0000256" key="1">
    <source>
        <dbReference type="SAM" id="MobiDB-lite"/>
    </source>
</evidence>
<dbReference type="Proteomes" id="UP000146149">
    <property type="component" value="Segment"/>
</dbReference>
<dbReference type="RefSeq" id="YP_009046487.1">
    <property type="nucleotide sequence ID" value="NC_024450.1"/>
</dbReference>
<dbReference type="GeneID" id="19738371"/>
<reference evidence="2 4" key="1">
    <citation type="journal article" date="2014" name="Virus Res.">
        <title>Molecular characterization of the complete genome of falconid herpesvirus strain S-18.</title>
        <authorList>
            <person name="Spatz S.J."/>
            <person name="Volkening J.D."/>
            <person name="Ross T.A."/>
        </authorList>
    </citation>
    <scope>NUCLEOTIDE SEQUENCE [LARGE SCALE GENOMIC DNA]</scope>
    <source>
        <strain evidence="2">S-18</strain>
    </source>
</reference>
<dbReference type="KEGG" id="vg:19738371"/>
<feature type="compositionally biased region" description="Basic residues" evidence="1">
    <location>
        <begin position="27"/>
        <end position="44"/>
    </location>
</feature>
<sequence length="293" mass="31788">MFPRPQRKKWDGGGGGLSLGKGLRAGGRGRGRRGGKKTHTRAGKRTPFPRLDIYFPFFPPTPRKTQNPTTRKPATARGSDWVPERGPCRGDSSHSAVGVSGRGGEEKGAEGERARIPKGEQGLLGEKGRITPFFPYLAARPVRLLAVSNSQEGAVRGPPEIPSSLCRPFPGCRGPQRPRLREPARGMALGAKREKKAEEGNPDRRRDEPAVGIIPRGSAETPPRRRAGRVPDRAGRPARAPGVLRRPRRGARLGRDAPARQRWRPGAGRRPALPVGSETGHPPPRGEENREGN</sequence>